<evidence type="ECO:0000259" key="1">
    <source>
        <dbReference type="Pfam" id="PF01261"/>
    </source>
</evidence>
<dbReference type="InterPro" id="IPR036237">
    <property type="entry name" value="Xyl_isomerase-like_sf"/>
</dbReference>
<reference evidence="2 3" key="1">
    <citation type="submission" date="2015-04" db="EMBL/GenBank/DDBJ databases">
        <title>Genome sequence of Kerstersia gyiorum CG1.</title>
        <authorList>
            <person name="Greninger A.L."/>
            <person name="Kozyreva V."/>
            <person name="Chaturvedi V."/>
        </authorList>
    </citation>
    <scope>NUCLEOTIDE SEQUENCE [LARGE SCALE GENOMIC DNA]</scope>
    <source>
        <strain evidence="2 3">CG1</strain>
    </source>
</reference>
<organism evidence="2 3">
    <name type="scientific">Kerstersia gyiorum</name>
    <dbReference type="NCBI Taxonomy" id="206506"/>
    <lineage>
        <taxon>Bacteria</taxon>
        <taxon>Pseudomonadati</taxon>
        <taxon>Pseudomonadota</taxon>
        <taxon>Betaproteobacteria</taxon>
        <taxon>Burkholderiales</taxon>
        <taxon>Alcaligenaceae</taxon>
        <taxon>Kerstersia</taxon>
    </lineage>
</organism>
<protein>
    <submittedName>
        <fullName evidence="2">Xylose isomerase</fullName>
    </submittedName>
</protein>
<dbReference type="Pfam" id="PF01261">
    <property type="entry name" value="AP_endonuc_2"/>
    <property type="match status" value="1"/>
</dbReference>
<dbReference type="InterPro" id="IPR050312">
    <property type="entry name" value="IolE/XylAMocC-like"/>
</dbReference>
<dbReference type="GO" id="GO:0016853">
    <property type="term" value="F:isomerase activity"/>
    <property type="evidence" value="ECO:0007669"/>
    <property type="project" value="UniProtKB-KW"/>
</dbReference>
<sequence length="276" mass="30052">MTDNKPVVPPYSLAHLTVLAQTPPEVISVAARAGYDFAGLRLLPAAPGGPAYNLMEDAAMLRETLARMEDTGVGVFDLEIVRINAGFQPDAYQAFLETGARLGGKAILVGVDDEDEQRRADNYARFCEAALPYGLRPNVEFMPWTAVKNLNDAYRMVQQAGEPENGGILIDALHFGRSATTLEDVRALPRQWMQYAQICDAPAIENPTLEDYIHAGRVERLLPGEGGIDVQGLWNSLPEGLPVSVELPTQSRAHLSPVEWAAMTLDAAKRVVAARC</sequence>
<dbReference type="Gene3D" id="3.20.20.150">
    <property type="entry name" value="Divalent-metal-dependent TIM barrel enzymes"/>
    <property type="match status" value="1"/>
</dbReference>
<feature type="domain" description="Xylose isomerase-like TIM barrel" evidence="1">
    <location>
        <begin position="29"/>
        <end position="251"/>
    </location>
</feature>
<dbReference type="SUPFAM" id="SSF51658">
    <property type="entry name" value="Xylose isomerase-like"/>
    <property type="match status" value="1"/>
</dbReference>
<dbReference type="STRING" id="206506.AAV32_15490"/>
<name>A0A171KP91_9BURK</name>
<gene>
    <name evidence="2" type="ORF">AAV32_15490</name>
</gene>
<dbReference type="AlphaFoldDB" id="A0A171KP91"/>
<dbReference type="EMBL" id="LBNE01000013">
    <property type="protein sequence ID" value="KKO70708.1"/>
    <property type="molecule type" value="Genomic_DNA"/>
</dbReference>
<dbReference type="PANTHER" id="PTHR12110">
    <property type="entry name" value="HYDROXYPYRUVATE ISOMERASE"/>
    <property type="match status" value="1"/>
</dbReference>
<proteinExistence type="predicted"/>
<dbReference type="InterPro" id="IPR013022">
    <property type="entry name" value="Xyl_isomerase-like_TIM-brl"/>
</dbReference>
<dbReference type="PANTHER" id="PTHR12110:SF48">
    <property type="entry name" value="BLL3656 PROTEIN"/>
    <property type="match status" value="1"/>
</dbReference>
<comment type="caution">
    <text evidence="2">The sequence shown here is derived from an EMBL/GenBank/DDBJ whole genome shotgun (WGS) entry which is preliminary data.</text>
</comment>
<evidence type="ECO:0000313" key="3">
    <source>
        <dbReference type="Proteomes" id="UP000078084"/>
    </source>
</evidence>
<accession>A0A171KP91</accession>
<keyword evidence="3" id="KW-1185">Reference proteome</keyword>
<dbReference type="Proteomes" id="UP000078084">
    <property type="component" value="Unassembled WGS sequence"/>
</dbReference>
<keyword evidence="2" id="KW-0413">Isomerase</keyword>
<dbReference type="RefSeq" id="WP_068374531.1">
    <property type="nucleotide sequence ID" value="NZ_LBNE01000013.1"/>
</dbReference>
<evidence type="ECO:0000313" key="2">
    <source>
        <dbReference type="EMBL" id="KKO70708.1"/>
    </source>
</evidence>